<evidence type="ECO:0000313" key="2">
    <source>
        <dbReference type="Proteomes" id="UP001642483"/>
    </source>
</evidence>
<accession>A0ABP0GNK3</accession>
<sequence>MVMNVGRHCRDVHKISYNVLSGEGKKKCPLCDKYVKHLVKHLKGAKHDKDDTQVKELVMSLDKRRRDNTAKTACFRNFSLYLQSVDGEGKRLVDAEKQKSILQRIVSNCSFEDLHAFSLDTYIEKHVKLLEEGKCKPSTFIAHNAAIVALIIFLTMRHAAECSFDYQPTMIRIKQWNEFYRRRHQERRHEIRESDRRNAIRTDDVNKVLHSRYVMRCLQDMQHNSLSKS</sequence>
<gene>
    <name evidence="1" type="ORF">CVLEPA_LOCUS26604</name>
</gene>
<name>A0ABP0GNK3_CLALP</name>
<proteinExistence type="predicted"/>
<keyword evidence="2" id="KW-1185">Reference proteome</keyword>
<dbReference type="Proteomes" id="UP001642483">
    <property type="component" value="Unassembled WGS sequence"/>
</dbReference>
<evidence type="ECO:0008006" key="3">
    <source>
        <dbReference type="Google" id="ProtNLM"/>
    </source>
</evidence>
<protein>
    <recommendedName>
        <fullName evidence="3">C2H2-type domain-containing protein</fullName>
    </recommendedName>
</protein>
<reference evidence="1 2" key="1">
    <citation type="submission" date="2024-02" db="EMBL/GenBank/DDBJ databases">
        <authorList>
            <person name="Daric V."/>
            <person name="Darras S."/>
        </authorList>
    </citation>
    <scope>NUCLEOTIDE SEQUENCE [LARGE SCALE GENOMIC DNA]</scope>
</reference>
<organism evidence="1 2">
    <name type="scientific">Clavelina lepadiformis</name>
    <name type="common">Light-bulb sea squirt</name>
    <name type="synonym">Ascidia lepadiformis</name>
    <dbReference type="NCBI Taxonomy" id="159417"/>
    <lineage>
        <taxon>Eukaryota</taxon>
        <taxon>Metazoa</taxon>
        <taxon>Chordata</taxon>
        <taxon>Tunicata</taxon>
        <taxon>Ascidiacea</taxon>
        <taxon>Aplousobranchia</taxon>
        <taxon>Clavelinidae</taxon>
        <taxon>Clavelina</taxon>
    </lineage>
</organism>
<dbReference type="EMBL" id="CAWYQH010000130">
    <property type="protein sequence ID" value="CAK8693308.1"/>
    <property type="molecule type" value="Genomic_DNA"/>
</dbReference>
<evidence type="ECO:0000313" key="1">
    <source>
        <dbReference type="EMBL" id="CAK8693308.1"/>
    </source>
</evidence>
<comment type="caution">
    <text evidence="1">The sequence shown here is derived from an EMBL/GenBank/DDBJ whole genome shotgun (WGS) entry which is preliminary data.</text>
</comment>